<gene>
    <name evidence="2" type="ORF">FB558_0230</name>
</gene>
<evidence type="ECO:0000313" key="3">
    <source>
        <dbReference type="Proteomes" id="UP000315677"/>
    </source>
</evidence>
<comment type="caution">
    <text evidence="2">The sequence shown here is derived from an EMBL/GenBank/DDBJ whole genome shotgun (WGS) entry which is preliminary data.</text>
</comment>
<protein>
    <submittedName>
        <fullName evidence="2">Uncharacterized protein</fullName>
    </submittedName>
</protein>
<feature type="transmembrane region" description="Helical" evidence="1">
    <location>
        <begin position="44"/>
        <end position="65"/>
    </location>
</feature>
<feature type="transmembrane region" description="Helical" evidence="1">
    <location>
        <begin position="77"/>
        <end position="96"/>
    </location>
</feature>
<evidence type="ECO:0000256" key="1">
    <source>
        <dbReference type="SAM" id="Phobius"/>
    </source>
</evidence>
<accession>A0A543DVY5</accession>
<dbReference type="OrthoDB" id="9932506at2"/>
<dbReference type="EMBL" id="VFPA01000001">
    <property type="protein sequence ID" value="TQM13483.1"/>
    <property type="molecule type" value="Genomic_DNA"/>
</dbReference>
<organism evidence="2 3">
    <name type="scientific">Pseudonocardia kunmingensis</name>
    <dbReference type="NCBI Taxonomy" id="630975"/>
    <lineage>
        <taxon>Bacteria</taxon>
        <taxon>Bacillati</taxon>
        <taxon>Actinomycetota</taxon>
        <taxon>Actinomycetes</taxon>
        <taxon>Pseudonocardiales</taxon>
        <taxon>Pseudonocardiaceae</taxon>
        <taxon>Pseudonocardia</taxon>
    </lineage>
</organism>
<reference evidence="2 3" key="1">
    <citation type="submission" date="2019-06" db="EMBL/GenBank/DDBJ databases">
        <title>Sequencing the genomes of 1000 actinobacteria strains.</title>
        <authorList>
            <person name="Klenk H.-P."/>
        </authorList>
    </citation>
    <scope>NUCLEOTIDE SEQUENCE [LARGE SCALE GENOMIC DNA]</scope>
    <source>
        <strain evidence="2 3">DSM 45301</strain>
    </source>
</reference>
<evidence type="ECO:0000313" key="2">
    <source>
        <dbReference type="EMBL" id="TQM13483.1"/>
    </source>
</evidence>
<name>A0A543DVY5_9PSEU</name>
<dbReference type="Proteomes" id="UP000315677">
    <property type="component" value="Unassembled WGS sequence"/>
</dbReference>
<keyword evidence="1" id="KW-1133">Transmembrane helix</keyword>
<sequence length="151" mass="16058">MRRFLAVTIAGAVLAALVGPRGPFGRFWAPAPEFPRVDGALRAGFVAENMLENLAFGAGLAVLLLGRRWFVARTATAGGATTAWLATVWLLASWMPHAALHQHIGMRPAALLPVEWIFHGGAIAAIGALLWALSGRRTAPDETTAEPSARR</sequence>
<dbReference type="RefSeq" id="WP_142047254.1">
    <property type="nucleotide sequence ID" value="NZ_VFPA01000001.1"/>
</dbReference>
<proteinExistence type="predicted"/>
<feature type="transmembrane region" description="Helical" evidence="1">
    <location>
        <begin position="116"/>
        <end position="133"/>
    </location>
</feature>
<keyword evidence="1" id="KW-0812">Transmembrane</keyword>
<keyword evidence="3" id="KW-1185">Reference proteome</keyword>
<keyword evidence="1" id="KW-0472">Membrane</keyword>
<dbReference type="AlphaFoldDB" id="A0A543DVY5"/>